<dbReference type="InterPro" id="IPR050362">
    <property type="entry name" value="Cation-dep_OMT"/>
</dbReference>
<evidence type="ECO:0000256" key="2">
    <source>
        <dbReference type="ARBA" id="ARBA00022679"/>
    </source>
</evidence>
<dbReference type="Pfam" id="PF01596">
    <property type="entry name" value="Methyltransf_3"/>
    <property type="match status" value="1"/>
</dbReference>
<dbReference type="EMBL" id="CAFAHD010000015">
    <property type="protein sequence ID" value="CAB4837242.1"/>
    <property type="molecule type" value="Genomic_DNA"/>
</dbReference>
<evidence type="ECO:0000313" key="6">
    <source>
        <dbReference type="EMBL" id="CAB4818719.1"/>
    </source>
</evidence>
<dbReference type="EMBL" id="CAFBPT010000005">
    <property type="protein sequence ID" value="CAB5029556.1"/>
    <property type="molecule type" value="Genomic_DNA"/>
</dbReference>
<keyword evidence="1" id="KW-0489">Methyltransferase</keyword>
<proteinExistence type="predicted"/>
<dbReference type="EMBL" id="CAFBMA010000004">
    <property type="protein sequence ID" value="CAB4894837.1"/>
    <property type="molecule type" value="Genomic_DNA"/>
</dbReference>
<evidence type="ECO:0000313" key="8">
    <source>
        <dbReference type="EMBL" id="CAB4894837.1"/>
    </source>
</evidence>
<accession>A0A6J6R419</accession>
<dbReference type="Gene3D" id="3.40.50.150">
    <property type="entry name" value="Vaccinia Virus protein VP39"/>
    <property type="match status" value="1"/>
</dbReference>
<organism evidence="5">
    <name type="scientific">freshwater metagenome</name>
    <dbReference type="NCBI Taxonomy" id="449393"/>
    <lineage>
        <taxon>unclassified sequences</taxon>
        <taxon>metagenomes</taxon>
        <taxon>ecological metagenomes</taxon>
    </lineage>
</organism>
<evidence type="ECO:0000256" key="1">
    <source>
        <dbReference type="ARBA" id="ARBA00022603"/>
    </source>
</evidence>
<evidence type="ECO:0000313" key="10">
    <source>
        <dbReference type="EMBL" id="CAB5029556.1"/>
    </source>
</evidence>
<keyword evidence="2" id="KW-0808">Transferase</keyword>
<evidence type="ECO:0000256" key="3">
    <source>
        <dbReference type="ARBA" id="ARBA00022691"/>
    </source>
</evidence>
<dbReference type="InterPro" id="IPR002935">
    <property type="entry name" value="SAM_O-MeTrfase"/>
</dbReference>
<protein>
    <submittedName>
        <fullName evidence="5">Unannotated protein</fullName>
    </submittedName>
</protein>
<dbReference type="CDD" id="cd02440">
    <property type="entry name" value="AdoMet_MTases"/>
    <property type="match status" value="1"/>
</dbReference>
<dbReference type="EMBL" id="CAEZXD010000002">
    <property type="protein sequence ID" value="CAB4667358.1"/>
    <property type="molecule type" value="Genomic_DNA"/>
</dbReference>
<reference evidence="5" key="1">
    <citation type="submission" date="2020-05" db="EMBL/GenBank/DDBJ databases">
        <authorList>
            <person name="Chiriac C."/>
            <person name="Salcher M."/>
            <person name="Ghai R."/>
            <person name="Kavagutti S V."/>
        </authorList>
    </citation>
    <scope>NUCLEOTIDE SEQUENCE</scope>
</reference>
<dbReference type="PANTHER" id="PTHR10509:SF85">
    <property type="entry name" value="O-METHYLTRANSFERASE RV1220C-RELATED"/>
    <property type="match status" value="1"/>
</dbReference>
<gene>
    <name evidence="4" type="ORF">UFOPK2343_00147</name>
    <name evidence="5" type="ORF">UFOPK2652_01142</name>
    <name evidence="6" type="ORF">UFOPK3128_00638</name>
    <name evidence="7" type="ORF">UFOPK3227_00256</name>
    <name evidence="8" type="ORF">UFOPK3511_00682</name>
    <name evidence="9" type="ORF">UFOPK3880_00588</name>
    <name evidence="10" type="ORF">UFOPK4146_00826</name>
</gene>
<name>A0A6J6R419_9ZZZZ</name>
<dbReference type="GO" id="GO:0032259">
    <property type="term" value="P:methylation"/>
    <property type="evidence" value="ECO:0007669"/>
    <property type="project" value="UniProtKB-KW"/>
</dbReference>
<dbReference type="EMBL" id="CAFAAZ010000004">
    <property type="protein sequence ID" value="CAB4818719.1"/>
    <property type="molecule type" value="Genomic_DNA"/>
</dbReference>
<dbReference type="EMBL" id="CAFBNU010000004">
    <property type="protein sequence ID" value="CAB4963740.1"/>
    <property type="molecule type" value="Genomic_DNA"/>
</dbReference>
<dbReference type="PANTHER" id="PTHR10509">
    <property type="entry name" value="O-METHYLTRANSFERASE-RELATED"/>
    <property type="match status" value="1"/>
</dbReference>
<dbReference type="InterPro" id="IPR029063">
    <property type="entry name" value="SAM-dependent_MTases_sf"/>
</dbReference>
<keyword evidence="3" id="KW-0949">S-adenosyl-L-methionine</keyword>
<dbReference type="GO" id="GO:0008757">
    <property type="term" value="F:S-adenosylmethionine-dependent methyltransferase activity"/>
    <property type="evidence" value="ECO:0007669"/>
    <property type="project" value="TreeGrafter"/>
</dbReference>
<sequence>MTVDRTVDRTFDKTSNNRGDMSAFAENFPHEDFFMQQARKNGAEVGAPDPTVGVGGLINFVVGLISAKSIVEIGTGSGVSGLWIFNGAPKEATFTSIDSEREHSASAKEILEEAGISAQRFRLITGNIIEVVGKLADANYDLMIVRSAEDMVDVVQESHRLLKTGGVLIIDNALDGGKVADPTQRDFETIARRDSIKAIREDSRWSATVLPIGGGALVARKI</sequence>
<evidence type="ECO:0000313" key="5">
    <source>
        <dbReference type="EMBL" id="CAB4716693.1"/>
    </source>
</evidence>
<evidence type="ECO:0000313" key="9">
    <source>
        <dbReference type="EMBL" id="CAB4963740.1"/>
    </source>
</evidence>
<dbReference type="GO" id="GO:0008171">
    <property type="term" value="F:O-methyltransferase activity"/>
    <property type="evidence" value="ECO:0007669"/>
    <property type="project" value="InterPro"/>
</dbReference>
<dbReference type="SUPFAM" id="SSF53335">
    <property type="entry name" value="S-adenosyl-L-methionine-dependent methyltransferases"/>
    <property type="match status" value="1"/>
</dbReference>
<evidence type="ECO:0000313" key="7">
    <source>
        <dbReference type="EMBL" id="CAB4837242.1"/>
    </source>
</evidence>
<dbReference type="EMBL" id="CAEZYD010000020">
    <property type="protein sequence ID" value="CAB4716693.1"/>
    <property type="molecule type" value="Genomic_DNA"/>
</dbReference>
<evidence type="ECO:0000313" key="4">
    <source>
        <dbReference type="EMBL" id="CAB4667358.1"/>
    </source>
</evidence>
<dbReference type="AlphaFoldDB" id="A0A6J6R419"/>
<dbReference type="PROSITE" id="PS51682">
    <property type="entry name" value="SAM_OMT_I"/>
    <property type="match status" value="1"/>
</dbReference>